<dbReference type="InterPro" id="IPR032466">
    <property type="entry name" value="Metal_Hydrolase"/>
</dbReference>
<name>A0A446CTZ6_9BURK</name>
<gene>
    <name evidence="2" type="ORF">AGI3411_05053</name>
</gene>
<keyword evidence="2" id="KW-0378">Hydrolase</keyword>
<reference evidence="2 3" key="1">
    <citation type="submission" date="2018-07" db="EMBL/GenBank/DDBJ databases">
        <authorList>
            <person name="Peeters C."/>
        </authorList>
    </citation>
    <scope>NUCLEOTIDE SEQUENCE [LARGE SCALE GENOMIC DNA]</scope>
    <source>
        <strain evidence="2 3">LMG 3411</strain>
    </source>
</reference>
<evidence type="ECO:0000313" key="3">
    <source>
        <dbReference type="Proteomes" id="UP000289184"/>
    </source>
</evidence>
<organism evidence="2 3">
    <name type="scientific">Achromobacter agilis</name>
    <dbReference type="NCBI Taxonomy" id="1353888"/>
    <lineage>
        <taxon>Bacteria</taxon>
        <taxon>Pseudomonadati</taxon>
        <taxon>Pseudomonadota</taxon>
        <taxon>Betaproteobacteria</taxon>
        <taxon>Burkholderiales</taxon>
        <taxon>Alcaligenaceae</taxon>
        <taxon>Achromobacter</taxon>
    </lineage>
</organism>
<dbReference type="Gene3D" id="3.20.20.140">
    <property type="entry name" value="Metal-dependent hydrolases"/>
    <property type="match status" value="1"/>
</dbReference>
<dbReference type="RefSeq" id="WP_208748172.1">
    <property type="nucleotide sequence ID" value="NZ_UFQB01000028.1"/>
</dbReference>
<dbReference type="GO" id="GO:0102998">
    <property type="term" value="F:4-sulfomuconolactone hydrolase activity"/>
    <property type="evidence" value="ECO:0007669"/>
    <property type="project" value="UniProtKB-EC"/>
</dbReference>
<dbReference type="Proteomes" id="UP000289184">
    <property type="component" value="Unassembled WGS sequence"/>
</dbReference>
<accession>A0A446CTZ6</accession>
<sequence length="288" mass="30927">MPDCRPPLATPSRPRHALPPGACDAHCHVFGPADVFPYAEGRSYTPPDAPYAAMAALHERLGVERAVVVQANCHGSDHRALLHALAASGGRYRGVALLGADATEQQVRLLHEGGVRAARFNFVPHLGGAPEPAVFDHVVALIAPLGWHLCLHLDGAMLPDLLPRLATLPVPFVVDHMGRVKAADGLDSPAMRALLGLAEVPQAWVKVSGIDRIASGRRPFGEGLPFVRALAQALPGRCLWGTDWPHPNVSGDMPDDGELVDLFFQACPDDALRRQILVDNPARLYGFR</sequence>
<proteinExistence type="predicted"/>
<dbReference type="PANTHER" id="PTHR35563:SF2">
    <property type="entry name" value="BARREL METAL-DEPENDENT HYDROLASE, PUTATIVE (AFU_ORTHOLOGUE AFUA_1G16240)-RELATED"/>
    <property type="match status" value="1"/>
</dbReference>
<dbReference type="Pfam" id="PF04909">
    <property type="entry name" value="Amidohydro_2"/>
    <property type="match status" value="1"/>
</dbReference>
<keyword evidence="3" id="KW-1185">Reference proteome</keyword>
<dbReference type="PANTHER" id="PTHR35563">
    <property type="entry name" value="BARREL METAL-DEPENDENT HYDROLASE, PUTATIVE (AFU_ORTHOLOGUE AFUA_1G16240)-RELATED"/>
    <property type="match status" value="1"/>
</dbReference>
<feature type="domain" description="Amidohydrolase-related" evidence="1">
    <location>
        <begin position="23"/>
        <end position="287"/>
    </location>
</feature>
<dbReference type="EC" id="3.1.1.92" evidence="2"/>
<dbReference type="InterPro" id="IPR006680">
    <property type="entry name" value="Amidohydro-rel"/>
</dbReference>
<dbReference type="InterPro" id="IPR052358">
    <property type="entry name" value="Aro_Compnd_Degr_Hydrolases"/>
</dbReference>
<evidence type="ECO:0000313" key="2">
    <source>
        <dbReference type="EMBL" id="SSW71295.1"/>
    </source>
</evidence>
<dbReference type="SUPFAM" id="SSF51556">
    <property type="entry name" value="Metallo-dependent hydrolases"/>
    <property type="match status" value="1"/>
</dbReference>
<evidence type="ECO:0000259" key="1">
    <source>
        <dbReference type="Pfam" id="PF04909"/>
    </source>
</evidence>
<dbReference type="AlphaFoldDB" id="A0A446CTZ6"/>
<protein>
    <submittedName>
        <fullName evidence="2">4-sulfomuconolactone hydrolase</fullName>
        <ecNumber evidence="2">3.1.1.92</ecNumber>
    </submittedName>
</protein>
<dbReference type="EMBL" id="UFQB01000028">
    <property type="protein sequence ID" value="SSW71295.1"/>
    <property type="molecule type" value="Genomic_DNA"/>
</dbReference>